<accession>A0A4Y3NHL9</accession>
<dbReference type="EMBL" id="BJMD01000025">
    <property type="protein sequence ID" value="GEB20713.1"/>
    <property type="molecule type" value="Genomic_DNA"/>
</dbReference>
<protein>
    <recommendedName>
        <fullName evidence="3">Immunity protein 52 domain-containing protein</fullName>
    </recommendedName>
</protein>
<reference evidence="1 2" key="1">
    <citation type="submission" date="2019-06" db="EMBL/GenBank/DDBJ databases">
        <title>Whole genome shotgun sequence of Paenarthrobacter aurescens NBRC 12136.</title>
        <authorList>
            <person name="Hosoyama A."/>
            <person name="Uohara A."/>
            <person name="Ohji S."/>
            <person name="Ichikawa N."/>
        </authorList>
    </citation>
    <scope>NUCLEOTIDE SEQUENCE [LARGE SCALE GENOMIC DNA]</scope>
    <source>
        <strain evidence="1 2">NBRC 12136</strain>
    </source>
</reference>
<evidence type="ECO:0000313" key="1">
    <source>
        <dbReference type="EMBL" id="GEB20713.1"/>
    </source>
</evidence>
<gene>
    <name evidence="1" type="ORF">AAU01_34680</name>
</gene>
<dbReference type="RefSeq" id="WP_141285719.1">
    <property type="nucleotide sequence ID" value="NZ_BAAAWK010000001.1"/>
</dbReference>
<dbReference type="GeneID" id="97299918"/>
<dbReference type="AlphaFoldDB" id="A0A4Y3NHL9"/>
<organism evidence="1 2">
    <name type="scientific">Paenarthrobacter aurescens</name>
    <name type="common">Arthrobacter aurescens</name>
    <dbReference type="NCBI Taxonomy" id="43663"/>
    <lineage>
        <taxon>Bacteria</taxon>
        <taxon>Bacillati</taxon>
        <taxon>Actinomycetota</taxon>
        <taxon>Actinomycetes</taxon>
        <taxon>Micrococcales</taxon>
        <taxon>Micrococcaceae</taxon>
        <taxon>Paenarthrobacter</taxon>
    </lineage>
</organism>
<proteinExistence type="predicted"/>
<dbReference type="OrthoDB" id="9988524at2"/>
<evidence type="ECO:0008006" key="3">
    <source>
        <dbReference type="Google" id="ProtNLM"/>
    </source>
</evidence>
<comment type="caution">
    <text evidence="1">The sequence shown here is derived from an EMBL/GenBank/DDBJ whole genome shotgun (WGS) entry which is preliminary data.</text>
</comment>
<dbReference type="Proteomes" id="UP000317715">
    <property type="component" value="Unassembled WGS sequence"/>
</dbReference>
<sequence>MIEANAHRRPIIIGRWPMRAEEEQELAEKLLRTLGTIESVVGVKLSWAADVGDEDRIVMRPFPTHREPAAVDLRPFMTLGDDDRVWTRGGVALPLYGSTNGLPEGELVSVTGTIGASTRLGNSLRIAFRTDDPHRIPSSTGLTTLVEFVGEIWEADWCAALTDEISDRVNRPIGQPGVGLVTYWADSLQPPLPALDEATVWKTAKGTIAVIHDLDIEHAIAYARKVHAARI</sequence>
<keyword evidence="2" id="KW-1185">Reference proteome</keyword>
<name>A0A4Y3NHL9_PAEAU</name>
<evidence type="ECO:0000313" key="2">
    <source>
        <dbReference type="Proteomes" id="UP000317715"/>
    </source>
</evidence>